<dbReference type="AlphaFoldDB" id="A0A662ZFH4"/>
<keyword evidence="2" id="KW-1185">Reference proteome</keyword>
<accession>A0A662ZFH4</accession>
<proteinExistence type="predicted"/>
<evidence type="ECO:0000313" key="2">
    <source>
        <dbReference type="Proteomes" id="UP000243745"/>
    </source>
</evidence>
<name>A0A662ZFH4_9GAMM</name>
<dbReference type="Proteomes" id="UP000243745">
    <property type="component" value="Unassembled WGS sequence"/>
</dbReference>
<protein>
    <recommendedName>
        <fullName evidence="3">Transposase</fullName>
    </recommendedName>
</protein>
<evidence type="ECO:0008006" key="3">
    <source>
        <dbReference type="Google" id="ProtNLM"/>
    </source>
</evidence>
<gene>
    <name evidence="1" type="ORF">SAMN02910344_00020</name>
</gene>
<evidence type="ECO:0000313" key="1">
    <source>
        <dbReference type="EMBL" id="SFO96397.1"/>
    </source>
</evidence>
<dbReference type="EMBL" id="FOXF01000001">
    <property type="protein sequence ID" value="SFO96397.1"/>
    <property type="molecule type" value="Genomic_DNA"/>
</dbReference>
<sequence length="51" mass="5870">MNKIIHIGMDVHSSNFTLCSFEPGYGMTEDKIFGQVQFKDDLIKNTDKVYL</sequence>
<dbReference type="RefSeq" id="WP_177178445.1">
    <property type="nucleotide sequence ID" value="NZ_FOXF01000001.1"/>
</dbReference>
<reference evidence="1 2" key="1">
    <citation type="submission" date="2016-10" db="EMBL/GenBank/DDBJ databases">
        <authorList>
            <person name="Varghese N."/>
            <person name="Submissions S."/>
        </authorList>
    </citation>
    <scope>NUCLEOTIDE SEQUENCE [LARGE SCALE GENOMIC DNA]</scope>
    <source>
        <strain evidence="1 2">DSM 1361</strain>
    </source>
</reference>
<organism evidence="1 2">
    <name type="scientific">Ruminobacter amylophilus</name>
    <dbReference type="NCBI Taxonomy" id="867"/>
    <lineage>
        <taxon>Bacteria</taxon>
        <taxon>Pseudomonadati</taxon>
        <taxon>Pseudomonadota</taxon>
        <taxon>Gammaproteobacteria</taxon>
        <taxon>Aeromonadales</taxon>
        <taxon>Succinivibrionaceae</taxon>
        <taxon>Ruminobacter</taxon>
    </lineage>
</organism>